<dbReference type="AlphaFoldDB" id="A0A0G1IT16"/>
<dbReference type="GO" id="GO:0006633">
    <property type="term" value="P:fatty acid biosynthetic process"/>
    <property type="evidence" value="ECO:0007669"/>
    <property type="project" value="TreeGrafter"/>
</dbReference>
<reference evidence="4 5" key="1">
    <citation type="journal article" date="2015" name="Nature">
        <title>rRNA introns, odd ribosomes, and small enigmatic genomes across a large radiation of phyla.</title>
        <authorList>
            <person name="Brown C.T."/>
            <person name="Hug L.A."/>
            <person name="Thomas B.C."/>
            <person name="Sharon I."/>
            <person name="Castelle C.J."/>
            <person name="Singh A."/>
            <person name="Wilkins M.J."/>
            <person name="Williams K.H."/>
            <person name="Banfield J.F."/>
        </authorList>
    </citation>
    <scope>NUCLEOTIDE SEQUENCE [LARGE SCALE GENOMIC DNA]</scope>
</reference>
<dbReference type="FunFam" id="3.40.50.720:FF:000084">
    <property type="entry name" value="Short-chain dehydrogenase reductase"/>
    <property type="match status" value="1"/>
</dbReference>
<gene>
    <name evidence="4" type="ORF">UW55_C0011G0005</name>
</gene>
<dbReference type="Proteomes" id="UP000033945">
    <property type="component" value="Unassembled WGS sequence"/>
</dbReference>
<dbReference type="GO" id="GO:0016616">
    <property type="term" value="F:oxidoreductase activity, acting on the CH-OH group of donors, NAD or NADP as acceptor"/>
    <property type="evidence" value="ECO:0007669"/>
    <property type="project" value="TreeGrafter"/>
</dbReference>
<dbReference type="Gene3D" id="3.40.50.720">
    <property type="entry name" value="NAD(P)-binding Rossmann-like Domain"/>
    <property type="match status" value="1"/>
</dbReference>
<evidence type="ECO:0000313" key="4">
    <source>
        <dbReference type="EMBL" id="KKT62541.1"/>
    </source>
</evidence>
<dbReference type="EMBL" id="LCIT01000011">
    <property type="protein sequence ID" value="KKT62541.1"/>
    <property type="molecule type" value="Genomic_DNA"/>
</dbReference>
<dbReference type="SUPFAM" id="SSF51735">
    <property type="entry name" value="NAD(P)-binding Rossmann-fold domains"/>
    <property type="match status" value="1"/>
</dbReference>
<proteinExistence type="inferred from homology"/>
<comment type="similarity">
    <text evidence="1 3">Belongs to the short-chain dehydrogenases/reductases (SDR) family.</text>
</comment>
<dbReference type="Pfam" id="PF00106">
    <property type="entry name" value="adh_short"/>
    <property type="match status" value="1"/>
</dbReference>
<evidence type="ECO:0000313" key="5">
    <source>
        <dbReference type="Proteomes" id="UP000033945"/>
    </source>
</evidence>
<dbReference type="PRINTS" id="PR00081">
    <property type="entry name" value="GDHRDH"/>
</dbReference>
<evidence type="ECO:0000256" key="2">
    <source>
        <dbReference type="ARBA" id="ARBA00023002"/>
    </source>
</evidence>
<dbReference type="PRINTS" id="PR00080">
    <property type="entry name" value="SDRFAMILY"/>
</dbReference>
<accession>A0A0G1IT16</accession>
<dbReference type="InterPro" id="IPR036291">
    <property type="entry name" value="NAD(P)-bd_dom_sf"/>
</dbReference>
<dbReference type="CDD" id="cd05233">
    <property type="entry name" value="SDR_c"/>
    <property type="match status" value="1"/>
</dbReference>
<sequence length="241" mass="25731">MKKLEKKIILITGANSGIGRATAVLAAKEGANVIVNYLKNEKEAEKVVKELQDIGSDAVAIEADVSNYDEVLKMSLIVKEKYGKINGIVNNASASLDYKRFVDSDWNDFKKHIEVQIHGAFNVVKAFLPLFANGEAGSIVNIASRVTLGSSAAGISGYATAKYGLIGLTNALANELEKRRIRVNAVSPSFVETGLTKNLPRIYKEISANGSLGIKPGDVAEEVINLLSSDAADLNGINLPV</sequence>
<protein>
    <submittedName>
        <fullName evidence="4">3-oxoacyl-(Acyl-carrier-protein) reductase</fullName>
    </submittedName>
</protein>
<name>A0A0G1IT16_9BACT</name>
<comment type="caution">
    <text evidence="4">The sequence shown here is derived from an EMBL/GenBank/DDBJ whole genome shotgun (WGS) entry which is preliminary data.</text>
</comment>
<dbReference type="PANTHER" id="PTHR42760:SF133">
    <property type="entry name" value="3-OXOACYL-[ACYL-CARRIER-PROTEIN] REDUCTASE"/>
    <property type="match status" value="1"/>
</dbReference>
<dbReference type="InterPro" id="IPR002347">
    <property type="entry name" value="SDR_fam"/>
</dbReference>
<organism evidence="4 5">
    <name type="scientific">Candidatus Giovannonibacteria bacterium GW2011_GWA2_44_26</name>
    <dbReference type="NCBI Taxonomy" id="1618648"/>
    <lineage>
        <taxon>Bacteria</taxon>
        <taxon>Candidatus Giovannoniibacteriota</taxon>
    </lineage>
</organism>
<evidence type="ECO:0000256" key="3">
    <source>
        <dbReference type="RuleBase" id="RU000363"/>
    </source>
</evidence>
<keyword evidence="2" id="KW-0560">Oxidoreductase</keyword>
<dbReference type="PANTHER" id="PTHR42760">
    <property type="entry name" value="SHORT-CHAIN DEHYDROGENASES/REDUCTASES FAMILY MEMBER"/>
    <property type="match status" value="1"/>
</dbReference>
<evidence type="ECO:0000256" key="1">
    <source>
        <dbReference type="ARBA" id="ARBA00006484"/>
    </source>
</evidence>
<dbReference type="GO" id="GO:0048038">
    <property type="term" value="F:quinone binding"/>
    <property type="evidence" value="ECO:0007669"/>
    <property type="project" value="TreeGrafter"/>
</dbReference>